<reference evidence="1 2" key="1">
    <citation type="submission" date="2023-01" db="EMBL/GenBank/DDBJ databases">
        <authorList>
            <person name="Whitehead M."/>
        </authorList>
    </citation>
    <scope>NUCLEOTIDE SEQUENCE [LARGE SCALE GENOMIC DNA]</scope>
</reference>
<dbReference type="EMBL" id="CARXXK010000002">
    <property type="protein sequence ID" value="CAI6354751.1"/>
    <property type="molecule type" value="Genomic_DNA"/>
</dbReference>
<organism evidence="1 2">
    <name type="scientific">Macrosiphum euphorbiae</name>
    <name type="common">potato aphid</name>
    <dbReference type="NCBI Taxonomy" id="13131"/>
    <lineage>
        <taxon>Eukaryota</taxon>
        <taxon>Metazoa</taxon>
        <taxon>Ecdysozoa</taxon>
        <taxon>Arthropoda</taxon>
        <taxon>Hexapoda</taxon>
        <taxon>Insecta</taxon>
        <taxon>Pterygota</taxon>
        <taxon>Neoptera</taxon>
        <taxon>Paraneoptera</taxon>
        <taxon>Hemiptera</taxon>
        <taxon>Sternorrhyncha</taxon>
        <taxon>Aphidomorpha</taxon>
        <taxon>Aphidoidea</taxon>
        <taxon>Aphididae</taxon>
        <taxon>Macrosiphini</taxon>
        <taxon>Macrosiphum</taxon>
    </lineage>
</organism>
<dbReference type="Proteomes" id="UP001160148">
    <property type="component" value="Unassembled WGS sequence"/>
</dbReference>
<sequence length="79" mass="8871">MGSVITVTNKRIRKTDYKTQQNNAKDRKTTAKKGRGAPVTLVSTIKPFDYIIKTIIAIKHDLTEMNSLNSGLYNSVELM</sequence>
<evidence type="ECO:0000313" key="2">
    <source>
        <dbReference type="Proteomes" id="UP001160148"/>
    </source>
</evidence>
<comment type="caution">
    <text evidence="1">The sequence shown here is derived from an EMBL/GenBank/DDBJ whole genome shotgun (WGS) entry which is preliminary data.</text>
</comment>
<gene>
    <name evidence="1" type="ORF">MEUPH1_LOCUS10706</name>
</gene>
<name>A0AAV0WFV4_9HEMI</name>
<protein>
    <submittedName>
        <fullName evidence="1">Uncharacterized protein</fullName>
    </submittedName>
</protein>
<dbReference type="AlphaFoldDB" id="A0AAV0WFV4"/>
<evidence type="ECO:0000313" key="1">
    <source>
        <dbReference type="EMBL" id="CAI6354751.1"/>
    </source>
</evidence>
<keyword evidence="2" id="KW-1185">Reference proteome</keyword>
<accession>A0AAV0WFV4</accession>
<proteinExistence type="predicted"/>